<feature type="region of interest" description="Disordered" evidence="1">
    <location>
        <begin position="395"/>
        <end position="415"/>
    </location>
</feature>
<feature type="region of interest" description="Disordered" evidence="1">
    <location>
        <begin position="203"/>
        <end position="228"/>
    </location>
</feature>
<feature type="compositionally biased region" description="Acidic residues" evidence="1">
    <location>
        <begin position="153"/>
        <end position="164"/>
    </location>
</feature>
<protein>
    <submittedName>
        <fullName evidence="2">Uncharacterized protein</fullName>
    </submittedName>
</protein>
<dbReference type="EMBL" id="JAKJXP020000064">
    <property type="protein sequence ID" value="KAK7750444.1"/>
    <property type="molecule type" value="Genomic_DNA"/>
</dbReference>
<comment type="caution">
    <text evidence="2">The sequence shown here is derived from an EMBL/GenBank/DDBJ whole genome shotgun (WGS) entry which is preliminary data.</text>
</comment>
<evidence type="ECO:0000313" key="2">
    <source>
        <dbReference type="EMBL" id="KAK7750444.1"/>
    </source>
</evidence>
<dbReference type="Proteomes" id="UP001320420">
    <property type="component" value="Unassembled WGS sequence"/>
</dbReference>
<accession>A0AAN9UL38</accession>
<proteinExistence type="predicted"/>
<keyword evidence="3" id="KW-1185">Reference proteome</keyword>
<evidence type="ECO:0000313" key="3">
    <source>
        <dbReference type="Proteomes" id="UP001320420"/>
    </source>
</evidence>
<dbReference type="AlphaFoldDB" id="A0AAN9UL38"/>
<name>A0AAN9UL38_9PEZI</name>
<feature type="region of interest" description="Disordered" evidence="1">
    <location>
        <begin position="1"/>
        <end position="22"/>
    </location>
</feature>
<reference evidence="2 3" key="1">
    <citation type="submission" date="2024-02" db="EMBL/GenBank/DDBJ databases">
        <title>De novo assembly and annotation of 12 fungi associated with fruit tree decline syndrome in Ontario, Canada.</title>
        <authorList>
            <person name="Sulman M."/>
            <person name="Ellouze W."/>
            <person name="Ilyukhin E."/>
        </authorList>
    </citation>
    <scope>NUCLEOTIDE SEQUENCE [LARGE SCALE GENOMIC DNA]</scope>
    <source>
        <strain evidence="2 3">M11/M66-122</strain>
    </source>
</reference>
<feature type="compositionally biased region" description="Basic and acidic residues" evidence="1">
    <location>
        <begin position="129"/>
        <end position="142"/>
    </location>
</feature>
<organism evidence="2 3">
    <name type="scientific">Diatrype stigma</name>
    <dbReference type="NCBI Taxonomy" id="117547"/>
    <lineage>
        <taxon>Eukaryota</taxon>
        <taxon>Fungi</taxon>
        <taxon>Dikarya</taxon>
        <taxon>Ascomycota</taxon>
        <taxon>Pezizomycotina</taxon>
        <taxon>Sordariomycetes</taxon>
        <taxon>Xylariomycetidae</taxon>
        <taxon>Xylariales</taxon>
        <taxon>Diatrypaceae</taxon>
        <taxon>Diatrype</taxon>
    </lineage>
</organism>
<feature type="compositionally biased region" description="Acidic residues" evidence="1">
    <location>
        <begin position="171"/>
        <end position="183"/>
    </location>
</feature>
<feature type="region of interest" description="Disordered" evidence="1">
    <location>
        <begin position="109"/>
        <end position="186"/>
    </location>
</feature>
<evidence type="ECO:0000256" key="1">
    <source>
        <dbReference type="SAM" id="MobiDB-lite"/>
    </source>
</evidence>
<sequence length="415" mass="45827">MWASTMIPGPSPQSPYKKPRSGVYHYHHSGRSQGVKRYNKHHIIATQPAEFYYCSIHHLHHCMTRIAARINNSNGNKSENAGAHAPTAAEPVHGECAWLFFSPGDAAQHRALDYSDPPSSAPPPSPFRHGKDDDGNNDDDRSNGSCSLASEDPTLEDITVDADGDVPMTDVDIDADADADTGDDPAVVRLPIRRRLSIRDISSHPFSAPYQHGSGSRGGGGHPDATDVSQNEAFHPRFPGIVLLSYTDTSGRRAAQPTASSAAQLRWYFAELEREEEAEGEEPERYYYYRDPLIRTVREAQGFLALDPALRRALTRVFDFANVMMLRQRQQQLAMLADSYDDDAPALLWEEARYHLHALLDGVEDVARLFGAEDMLEFPELGRWLGGMEISSSDANADAGTGRAGSGGDDVRWRQ</sequence>
<gene>
    <name evidence="2" type="ORF">SLS62_007633</name>
</gene>